<feature type="signal peptide" evidence="1">
    <location>
        <begin position="1"/>
        <end position="21"/>
    </location>
</feature>
<reference evidence="2 3" key="1">
    <citation type="submission" date="2023-07" db="EMBL/GenBank/DDBJ databases">
        <title>Comparative genomics of wheat-associated soil bacteria to identify genetic determinants of phenazine resistance.</title>
        <authorList>
            <person name="Mouncey N."/>
        </authorList>
    </citation>
    <scope>NUCLEOTIDE SEQUENCE [LARGE SCALE GENOMIC DNA]</scope>
    <source>
        <strain evidence="2 3">W4I11</strain>
    </source>
</reference>
<evidence type="ECO:0000256" key="1">
    <source>
        <dbReference type="SAM" id="SignalP"/>
    </source>
</evidence>
<proteinExistence type="predicted"/>
<keyword evidence="3" id="KW-1185">Reference proteome</keyword>
<gene>
    <name evidence="2" type="ORF">QFZ34_001181</name>
</gene>
<name>A0ABU0S5H0_9HYPH</name>
<sequence>MRSSLLCTLCSLFLTVESAFALPKTLTATQLVDICSSSTVSAAAAKGDQLSWQRMSDADFNEWRTGFLAYNGGSVDIVGWHHGQGEHVVSLSFWIAQGPNSHKACNYSLGSDAGLLGGLTEILGAPETRLREWLETLIGKQS</sequence>
<evidence type="ECO:0008006" key="4">
    <source>
        <dbReference type="Google" id="ProtNLM"/>
    </source>
</evidence>
<feature type="chain" id="PRO_5045960038" description="DUF995 domain-containing protein" evidence="1">
    <location>
        <begin position="22"/>
        <end position="142"/>
    </location>
</feature>
<keyword evidence="1" id="KW-0732">Signal</keyword>
<organism evidence="2 3">
    <name type="scientific">Phyllobacterium ifriqiyense</name>
    <dbReference type="NCBI Taxonomy" id="314238"/>
    <lineage>
        <taxon>Bacteria</taxon>
        <taxon>Pseudomonadati</taxon>
        <taxon>Pseudomonadota</taxon>
        <taxon>Alphaproteobacteria</taxon>
        <taxon>Hyphomicrobiales</taxon>
        <taxon>Phyllobacteriaceae</taxon>
        <taxon>Phyllobacterium</taxon>
    </lineage>
</organism>
<evidence type="ECO:0000313" key="2">
    <source>
        <dbReference type="EMBL" id="MDQ0996004.1"/>
    </source>
</evidence>
<comment type="caution">
    <text evidence="2">The sequence shown here is derived from an EMBL/GenBank/DDBJ whole genome shotgun (WGS) entry which is preliminary data.</text>
</comment>
<evidence type="ECO:0000313" key="3">
    <source>
        <dbReference type="Proteomes" id="UP001237780"/>
    </source>
</evidence>
<dbReference type="RefSeq" id="WP_307277990.1">
    <property type="nucleotide sequence ID" value="NZ_JAUSZT010000002.1"/>
</dbReference>
<dbReference type="EMBL" id="JAUSZT010000002">
    <property type="protein sequence ID" value="MDQ0996004.1"/>
    <property type="molecule type" value="Genomic_DNA"/>
</dbReference>
<dbReference type="Proteomes" id="UP001237780">
    <property type="component" value="Unassembled WGS sequence"/>
</dbReference>
<accession>A0ABU0S5H0</accession>
<protein>
    <recommendedName>
        <fullName evidence="4">DUF995 domain-containing protein</fullName>
    </recommendedName>
</protein>